<gene>
    <name evidence="8" type="ORF">Ae201684_008703</name>
</gene>
<sequence>MLRRALTKRSVLSLSQAPQRSRSRAAPWLASARTPGFTRQATTRAANEPADRDYSTEILALAVFCIIAHTVYSSAPSDEMRRLDHEGDSTKKLQADSLPGELGGDLPSGVRRVWFPNRLPLSVLATNGIEHARMGGTVWVEDETNAYFQQSYWNDEAAYEVQSADAKTLRDATFNLHAMCLEAVDMVANSEDLMDIFEIPFNLRGAVKESWARRDKDLLGRFDFIWDGRGPPKLLEYNADTPTILVETAVGQQLWADEVLKTEKPGAWCFNGIEDHLVKGWRRVVPAKQRVHLAGTNASVEESEHVNYMYRTAVKAGLDAVKVQVASLEVDAEKGQLVDRTLSFYDADASPNIDVIWKLYPYEWLAEEVLGDQLFVNGKPTTKTTWIEPAWKLILGNKAILALLWQMYPNHPNLLPASYDEQDIEQIKVRGKVVAKPKYGREGAGVVYSSNYDDTRDFISAANQAATLDTVGIDDNQDKDQLYLGQPVYQAYHPTERFSGRRIVVGSWMVHGLPSGFCIREDAAETTNDNSSFVPHYIVGENWSNDSLPTLSRAQSSLYKSLYPAENQAKKTGTTASSQHASGSGGHTGGLWSYYHNYFGGTKESSSSTNAPPGASPTQDIKTNVQTKARAYANTNRTTLRSRRFGGATSRTGSHSRSSSGGGGRGINARRTGSTGSRSAAGGRASS</sequence>
<feature type="domain" description="Glutathionylspermidine synthase pre-ATP-grasp-like" evidence="7">
    <location>
        <begin position="136"/>
        <end position="538"/>
    </location>
</feature>
<dbReference type="InterPro" id="IPR016185">
    <property type="entry name" value="PreATP-grasp_dom_sf"/>
</dbReference>
<evidence type="ECO:0000259" key="7">
    <source>
        <dbReference type="Pfam" id="PF03738"/>
    </source>
</evidence>
<keyword evidence="1" id="KW-0436">Ligase</keyword>
<feature type="compositionally biased region" description="Polar residues" evidence="6">
    <location>
        <begin position="603"/>
        <end position="639"/>
    </location>
</feature>
<feature type="region of interest" description="Disordered" evidence="6">
    <location>
        <begin position="602"/>
        <end position="687"/>
    </location>
</feature>
<dbReference type="SUPFAM" id="SSF52440">
    <property type="entry name" value="PreATP-grasp domain"/>
    <property type="match status" value="1"/>
</dbReference>
<keyword evidence="9" id="KW-1185">Reference proteome</keyword>
<dbReference type="EMBL" id="VJMJ01000109">
    <property type="protein sequence ID" value="KAF0734625.1"/>
    <property type="molecule type" value="Genomic_DNA"/>
</dbReference>
<keyword evidence="5" id="KW-0460">Magnesium</keyword>
<accession>A0A6G0X3V1</accession>
<keyword evidence="2" id="KW-0479">Metal-binding</keyword>
<dbReference type="SUPFAM" id="SSF56059">
    <property type="entry name" value="Glutathione synthetase ATP-binding domain-like"/>
    <property type="match status" value="1"/>
</dbReference>
<name>A0A6G0X3V1_9STRA</name>
<dbReference type="GO" id="GO:0046872">
    <property type="term" value="F:metal ion binding"/>
    <property type="evidence" value="ECO:0007669"/>
    <property type="project" value="UniProtKB-KW"/>
</dbReference>
<proteinExistence type="predicted"/>
<feature type="region of interest" description="Disordered" evidence="6">
    <location>
        <begin position="79"/>
        <end position="101"/>
    </location>
</feature>
<dbReference type="GO" id="GO:0016874">
    <property type="term" value="F:ligase activity"/>
    <property type="evidence" value="ECO:0007669"/>
    <property type="project" value="UniProtKB-KW"/>
</dbReference>
<feature type="compositionally biased region" description="Basic and acidic residues" evidence="6">
    <location>
        <begin position="79"/>
        <end position="94"/>
    </location>
</feature>
<dbReference type="Proteomes" id="UP000481153">
    <property type="component" value="Unassembled WGS sequence"/>
</dbReference>
<evidence type="ECO:0000256" key="3">
    <source>
        <dbReference type="ARBA" id="ARBA00022741"/>
    </source>
</evidence>
<keyword evidence="4" id="KW-0067">ATP-binding</keyword>
<dbReference type="VEuPathDB" id="FungiDB:AeMF1_002844"/>
<comment type="caution">
    <text evidence="8">The sequence shown here is derived from an EMBL/GenBank/DDBJ whole genome shotgun (WGS) entry which is preliminary data.</text>
</comment>
<feature type="compositionally biased region" description="Polar residues" evidence="6">
    <location>
        <begin position="10"/>
        <end position="20"/>
    </location>
</feature>
<dbReference type="AlphaFoldDB" id="A0A6G0X3V1"/>
<evidence type="ECO:0000256" key="6">
    <source>
        <dbReference type="SAM" id="MobiDB-lite"/>
    </source>
</evidence>
<dbReference type="Gene3D" id="3.30.1490.330">
    <property type="match status" value="1"/>
</dbReference>
<evidence type="ECO:0000256" key="1">
    <source>
        <dbReference type="ARBA" id="ARBA00022598"/>
    </source>
</evidence>
<evidence type="ECO:0000313" key="9">
    <source>
        <dbReference type="Proteomes" id="UP000481153"/>
    </source>
</evidence>
<dbReference type="Pfam" id="PF03738">
    <property type="entry name" value="GSP_synth"/>
    <property type="match status" value="1"/>
</dbReference>
<evidence type="ECO:0000256" key="4">
    <source>
        <dbReference type="ARBA" id="ARBA00022840"/>
    </source>
</evidence>
<keyword evidence="3" id="KW-0547">Nucleotide-binding</keyword>
<feature type="compositionally biased region" description="Low complexity" evidence="6">
    <location>
        <begin position="667"/>
        <end position="687"/>
    </location>
</feature>
<evidence type="ECO:0000256" key="5">
    <source>
        <dbReference type="ARBA" id="ARBA00022842"/>
    </source>
</evidence>
<evidence type="ECO:0000256" key="2">
    <source>
        <dbReference type="ARBA" id="ARBA00022723"/>
    </source>
</evidence>
<reference evidence="8 9" key="1">
    <citation type="submission" date="2019-07" db="EMBL/GenBank/DDBJ databases">
        <title>Genomics analysis of Aphanomyces spp. identifies a new class of oomycete effector associated with host adaptation.</title>
        <authorList>
            <person name="Gaulin E."/>
        </authorList>
    </citation>
    <scope>NUCLEOTIDE SEQUENCE [LARGE SCALE GENOMIC DNA]</scope>
    <source>
        <strain evidence="8 9">ATCC 201684</strain>
    </source>
</reference>
<evidence type="ECO:0000313" key="8">
    <source>
        <dbReference type="EMBL" id="KAF0734625.1"/>
    </source>
</evidence>
<dbReference type="InterPro" id="IPR005494">
    <property type="entry name" value="GSPS_pre-ATP-grasp-like_dom"/>
</dbReference>
<feature type="region of interest" description="Disordered" evidence="6">
    <location>
        <begin position="1"/>
        <end position="28"/>
    </location>
</feature>
<dbReference type="GO" id="GO:0005524">
    <property type="term" value="F:ATP binding"/>
    <property type="evidence" value="ECO:0007669"/>
    <property type="project" value="UniProtKB-KW"/>
</dbReference>
<organism evidence="8 9">
    <name type="scientific">Aphanomyces euteiches</name>
    <dbReference type="NCBI Taxonomy" id="100861"/>
    <lineage>
        <taxon>Eukaryota</taxon>
        <taxon>Sar</taxon>
        <taxon>Stramenopiles</taxon>
        <taxon>Oomycota</taxon>
        <taxon>Saprolegniomycetes</taxon>
        <taxon>Saprolegniales</taxon>
        <taxon>Verrucalvaceae</taxon>
        <taxon>Aphanomyces</taxon>
    </lineage>
</organism>
<feature type="compositionally biased region" description="Low complexity" evidence="6">
    <location>
        <begin position="646"/>
        <end position="659"/>
    </location>
</feature>
<protein>
    <recommendedName>
        <fullName evidence="7">Glutathionylspermidine synthase pre-ATP-grasp-like domain-containing protein</fullName>
    </recommendedName>
</protein>